<evidence type="ECO:0000313" key="2">
    <source>
        <dbReference type="EMBL" id="CAG2003898.1"/>
    </source>
</evidence>
<evidence type="ECO:0000256" key="1">
    <source>
        <dbReference type="SAM" id="MobiDB-lite"/>
    </source>
</evidence>
<name>A0A4E9EH71_GIBZA</name>
<reference evidence="2" key="2">
    <citation type="submission" date="2021-03" db="EMBL/GenBank/DDBJ databases">
        <authorList>
            <person name="Alouane T."/>
            <person name="Langin T."/>
            <person name="Bonhomme L."/>
        </authorList>
    </citation>
    <scope>NUCLEOTIDE SEQUENCE</scope>
    <source>
        <strain evidence="2">MDC_Fg202</strain>
    </source>
</reference>
<protein>
    <submittedName>
        <fullName evidence="3">Uncharacterized protein</fullName>
    </submittedName>
</protein>
<dbReference type="EMBL" id="CAJPIJ010000179">
    <property type="protein sequence ID" value="CAG2003898.1"/>
    <property type="molecule type" value="Genomic_DNA"/>
</dbReference>
<sequence>MANSKGDKATSDLKPDSKSSVNISKDPMVAQDQEEKPKPPAQVEGDVASEGEHPVKFESDKKERVTLSKIPEFLSGSGSTSNHSGNDAGPSANGGVTGEKKEHSGTKNSQHRSSPPPSNKRKAEVNETAARDFKRPRSKPKKPMKPVPYEARNAFRIIFQKSGGEDEDEDEKLERMEELRQRGPKTLAMGLNDCQPTLRDQCINTLDQNTLQALEKYLFEMYKSPELYDRRSNFPTLVTPSIITDMVGNKGLQSRECFVCNKTFKSFDRYYWKACKGHIMHYDCLTESLGKGHEVLNAHCECALLEP</sequence>
<gene>
    <name evidence="3" type="ORF">FUG_LOCUS471411</name>
    <name evidence="2" type="ORF">MDCFG202_LOCUS495237</name>
</gene>
<dbReference type="AlphaFoldDB" id="A0A4E9EH71"/>
<feature type="compositionally biased region" description="Basic and acidic residues" evidence="1">
    <location>
        <begin position="50"/>
        <end position="66"/>
    </location>
</feature>
<feature type="compositionally biased region" description="Basic and acidic residues" evidence="1">
    <location>
        <begin position="1"/>
        <end position="17"/>
    </location>
</feature>
<organism evidence="3">
    <name type="scientific">Gibberella zeae</name>
    <name type="common">Wheat head blight fungus</name>
    <name type="synonym">Fusarium graminearum</name>
    <dbReference type="NCBI Taxonomy" id="5518"/>
    <lineage>
        <taxon>Eukaryota</taxon>
        <taxon>Fungi</taxon>
        <taxon>Dikarya</taxon>
        <taxon>Ascomycota</taxon>
        <taxon>Pezizomycotina</taxon>
        <taxon>Sordariomycetes</taxon>
        <taxon>Hypocreomycetidae</taxon>
        <taxon>Hypocreales</taxon>
        <taxon>Nectriaceae</taxon>
        <taxon>Fusarium</taxon>
    </lineage>
</organism>
<feature type="compositionally biased region" description="Basic and acidic residues" evidence="1">
    <location>
        <begin position="121"/>
        <end position="135"/>
    </location>
</feature>
<feature type="compositionally biased region" description="Low complexity" evidence="1">
    <location>
        <begin position="75"/>
        <end position="86"/>
    </location>
</feature>
<proteinExistence type="predicted"/>
<accession>A0A4E9EH71</accession>
<reference evidence="3" key="1">
    <citation type="submission" date="2019-04" db="EMBL/GenBank/DDBJ databases">
        <authorList>
            <person name="Melise S."/>
            <person name="Noan J."/>
            <person name="Okalmin O."/>
        </authorList>
    </citation>
    <scope>NUCLEOTIDE SEQUENCE</scope>
    <source>
        <strain evidence="3">FN9</strain>
    </source>
</reference>
<dbReference type="Proteomes" id="UP000746612">
    <property type="component" value="Unassembled WGS sequence"/>
</dbReference>
<dbReference type="EMBL" id="CAAKMV010000160">
    <property type="protein sequence ID" value="VIO62237.1"/>
    <property type="molecule type" value="Genomic_DNA"/>
</dbReference>
<feature type="region of interest" description="Disordered" evidence="1">
    <location>
        <begin position="1"/>
        <end position="151"/>
    </location>
</feature>
<evidence type="ECO:0000313" key="3">
    <source>
        <dbReference type="EMBL" id="VIO62237.1"/>
    </source>
</evidence>